<keyword evidence="3 5" id="KW-1133">Transmembrane helix</keyword>
<comment type="subcellular location">
    <subcellularLocation>
        <location evidence="1">Membrane</location>
        <topology evidence="1">Single-pass membrane protein</topology>
    </subcellularLocation>
</comment>
<dbReference type="Pfam" id="PF15670">
    <property type="entry name" value="Spem1"/>
    <property type="match status" value="1"/>
</dbReference>
<feature type="domain" description="Spermatid maturation protein 1 N-terminal" evidence="6">
    <location>
        <begin position="1"/>
        <end position="66"/>
    </location>
</feature>
<dbReference type="PANTHER" id="PTHR34834">
    <property type="entry name" value="SPERMATID MATURATION PROTEIN 1"/>
    <property type="match status" value="1"/>
</dbReference>
<evidence type="ECO:0000313" key="7">
    <source>
        <dbReference type="Ensembl" id="ENSPSNP00000028387.1"/>
    </source>
</evidence>
<dbReference type="Proteomes" id="UP000694554">
    <property type="component" value="Chromosome 20"/>
</dbReference>
<evidence type="ECO:0000256" key="2">
    <source>
        <dbReference type="ARBA" id="ARBA00022692"/>
    </source>
</evidence>
<evidence type="ECO:0000256" key="1">
    <source>
        <dbReference type="ARBA" id="ARBA00004167"/>
    </source>
</evidence>
<dbReference type="InterPro" id="IPR031368">
    <property type="entry name" value="SPEM1_N"/>
</dbReference>
<protein>
    <recommendedName>
        <fullName evidence="6">Spermatid maturation protein 1 N-terminal domain-containing protein</fullName>
    </recommendedName>
</protein>
<evidence type="ECO:0000313" key="8">
    <source>
        <dbReference type="Proteomes" id="UP000694554"/>
    </source>
</evidence>
<keyword evidence="4 5" id="KW-0472">Membrane</keyword>
<keyword evidence="2 5" id="KW-0812">Transmembrane</keyword>
<dbReference type="Ensembl" id="ENSPSNT00000031875.1">
    <property type="protein sequence ID" value="ENSPSNP00000028387.1"/>
    <property type="gene ID" value="ENSPSNG00000020551.1"/>
</dbReference>
<reference evidence="7" key="3">
    <citation type="submission" date="2025-09" db="UniProtKB">
        <authorList>
            <consortium name="Ensembl"/>
        </authorList>
    </citation>
    <scope>IDENTIFICATION</scope>
</reference>
<reference evidence="7" key="1">
    <citation type="submission" date="2019-08" db="EMBL/GenBank/DDBJ databases">
        <title>Phocoena sinus (Vaquita) genome, mPhoSin1, primary haplotype.</title>
        <authorList>
            <person name="Morin P."/>
            <person name="Mountcastle J."/>
            <person name="Fungtammasan C."/>
            <person name="Rhie A."/>
            <person name="Rojas-Bracho L."/>
            <person name="Smith C.R."/>
            <person name="Taylor B.L."/>
            <person name="Gulland F.M.D."/>
            <person name="Musser W."/>
            <person name="Houck M."/>
            <person name="Haase B."/>
            <person name="Paez S."/>
            <person name="Howe K."/>
            <person name="Torrance J."/>
            <person name="Formenti G."/>
            <person name="Phillippy A."/>
            <person name="Ryder O."/>
            <person name="Jarvis E.D."/>
            <person name="Fedrigo O."/>
        </authorList>
    </citation>
    <scope>NUCLEOTIDE SEQUENCE [LARGE SCALE GENOMIC DNA]</scope>
</reference>
<dbReference type="GO" id="GO:0016020">
    <property type="term" value="C:membrane"/>
    <property type="evidence" value="ECO:0007669"/>
    <property type="project" value="UniProtKB-SubCell"/>
</dbReference>
<name>A0A8C9CRH2_PHOSS</name>
<gene>
    <name evidence="7" type="primary">LOC116746165</name>
</gene>
<reference evidence="7" key="2">
    <citation type="submission" date="2025-08" db="UniProtKB">
        <authorList>
            <consortium name="Ensembl"/>
        </authorList>
    </citation>
    <scope>IDENTIFICATION</scope>
</reference>
<evidence type="ECO:0000256" key="3">
    <source>
        <dbReference type="ARBA" id="ARBA00022989"/>
    </source>
</evidence>
<feature type="transmembrane region" description="Helical" evidence="5">
    <location>
        <begin position="26"/>
        <end position="48"/>
    </location>
</feature>
<keyword evidence="8" id="KW-1185">Reference proteome</keyword>
<dbReference type="GeneTree" id="ENSGT00510000049558"/>
<organism evidence="7 8">
    <name type="scientific">Phocoena sinus</name>
    <name type="common">Vaquita</name>
    <dbReference type="NCBI Taxonomy" id="42100"/>
    <lineage>
        <taxon>Eukaryota</taxon>
        <taxon>Metazoa</taxon>
        <taxon>Chordata</taxon>
        <taxon>Craniata</taxon>
        <taxon>Vertebrata</taxon>
        <taxon>Euteleostomi</taxon>
        <taxon>Mammalia</taxon>
        <taxon>Eutheria</taxon>
        <taxon>Laurasiatheria</taxon>
        <taxon>Artiodactyla</taxon>
        <taxon>Whippomorpha</taxon>
        <taxon>Cetacea</taxon>
        <taxon>Odontoceti</taxon>
        <taxon>Phocoenidae</taxon>
        <taxon>Phocoena</taxon>
    </lineage>
</organism>
<dbReference type="PANTHER" id="PTHR34834:SF2">
    <property type="entry name" value="SPEM FAMILY MEMBER 2"/>
    <property type="match status" value="1"/>
</dbReference>
<evidence type="ECO:0000259" key="6">
    <source>
        <dbReference type="Pfam" id="PF15670"/>
    </source>
</evidence>
<dbReference type="AlphaFoldDB" id="A0A8C9CRH2"/>
<sequence>MENRLWYDNLGCCHQYQESTQNAEDFLLLLLGLVVLVSIGISMATMVWHGLQNALDKTIYWINQKRPGLLPGGGGGSFLPTTQVPVGVLGRALPADGLALQRGPLGLPGWDPGQHTTTLSLPVARAAPHGQACGGQVRAKAAVLRGPLLTNPHLGQRGG</sequence>
<evidence type="ECO:0000256" key="5">
    <source>
        <dbReference type="SAM" id="Phobius"/>
    </source>
</evidence>
<accession>A0A8C9CRH2</accession>
<evidence type="ECO:0000256" key="4">
    <source>
        <dbReference type="ARBA" id="ARBA00023136"/>
    </source>
</evidence>
<proteinExistence type="predicted"/>